<reference evidence="1 2" key="1">
    <citation type="submission" date="2015-01" db="EMBL/GenBank/DDBJ databases">
        <authorList>
            <person name="Xiang T."/>
            <person name="Song Y."/>
            <person name="Huang L."/>
            <person name="Wang B."/>
            <person name="Wu P."/>
        </authorList>
    </citation>
    <scope>NUCLEOTIDE SEQUENCE [LARGE SCALE GENOMIC DNA]</scope>
    <source>
        <strain evidence="1 2">Ccy74</strain>
    </source>
</reference>
<gene>
    <name evidence="1" type="ORF">CCYN74_430027</name>
</gene>
<dbReference type="OrthoDB" id="1189337at2"/>
<protein>
    <submittedName>
        <fullName evidence="1">Uncharacterized protein</fullName>
    </submittedName>
</protein>
<dbReference type="RefSeq" id="WP_041997187.1">
    <property type="nucleotide sequence ID" value="NZ_CDOG01000038.1"/>
</dbReference>
<evidence type="ECO:0000313" key="2">
    <source>
        <dbReference type="Proteomes" id="UP000038083"/>
    </source>
</evidence>
<evidence type="ECO:0000313" key="1">
    <source>
        <dbReference type="EMBL" id="CEN40567.1"/>
    </source>
</evidence>
<dbReference type="EMBL" id="CDOG01000038">
    <property type="protein sequence ID" value="CEN40567.1"/>
    <property type="molecule type" value="Genomic_DNA"/>
</dbReference>
<sequence length="194" mass="21282">MNELLLNEEQYVKVSNFLAAVNAAKKLQMPVARLKPTPSELYVHSKFAAGGVANLLTSNAVQEVGVTNFDGNKLEADRYFVADAVTVQYGEGTASSDKVYSIKYDKELPAVLLSSHLVIRQKNEIIVKLPISAIDNAKKSDAYYRKLEALALIEPNAPVEIQIETPMGSTISPSSGDSSFVRVLIKGFETYQKR</sequence>
<name>A0A0B7HRL7_9FLAO</name>
<organism evidence="1 2">
    <name type="scientific">Capnocytophaga cynodegmi</name>
    <dbReference type="NCBI Taxonomy" id="28189"/>
    <lineage>
        <taxon>Bacteria</taxon>
        <taxon>Pseudomonadati</taxon>
        <taxon>Bacteroidota</taxon>
        <taxon>Flavobacteriia</taxon>
        <taxon>Flavobacteriales</taxon>
        <taxon>Flavobacteriaceae</taxon>
        <taxon>Capnocytophaga</taxon>
    </lineage>
</organism>
<dbReference type="Proteomes" id="UP000038083">
    <property type="component" value="Unassembled WGS sequence"/>
</dbReference>
<dbReference type="AlphaFoldDB" id="A0A0B7HRL7"/>
<proteinExistence type="predicted"/>
<accession>A0A0B7HRL7</accession>